<dbReference type="GO" id="GO:0046872">
    <property type="term" value="F:metal ion binding"/>
    <property type="evidence" value="ECO:0007669"/>
    <property type="project" value="UniProtKB-UniRule"/>
</dbReference>
<accession>A0A1I6ANJ1</accession>
<evidence type="ECO:0000256" key="3">
    <source>
        <dbReference type="ARBA" id="ARBA00022801"/>
    </source>
</evidence>
<reference evidence="10" key="1">
    <citation type="submission" date="2016-10" db="EMBL/GenBank/DDBJ databases">
        <authorList>
            <person name="Varghese N."/>
            <person name="Submissions S."/>
        </authorList>
    </citation>
    <scope>NUCLEOTIDE SEQUENCE [LARGE SCALE GENOMIC DNA]</scope>
    <source>
        <strain evidence="10">DSM 11706</strain>
    </source>
</reference>
<keyword evidence="5 6" id="KW-0482">Metalloprotease</keyword>
<evidence type="ECO:0000313" key="9">
    <source>
        <dbReference type="EMBL" id="SFQ70216.1"/>
    </source>
</evidence>
<dbReference type="Pfam" id="PF01432">
    <property type="entry name" value="Peptidase_M3"/>
    <property type="match status" value="1"/>
</dbReference>
<dbReference type="Gene3D" id="1.20.140.70">
    <property type="entry name" value="Oligopeptidase f, N-terminal domain"/>
    <property type="match status" value="1"/>
</dbReference>
<dbReference type="Pfam" id="PF08439">
    <property type="entry name" value="Peptidase_M3_N"/>
    <property type="match status" value="1"/>
</dbReference>
<keyword evidence="1 6" id="KW-0645">Protease</keyword>
<dbReference type="Gene3D" id="1.10.1370.20">
    <property type="entry name" value="Oligoendopeptidase f, C-terminal domain"/>
    <property type="match status" value="1"/>
</dbReference>
<sequence length="600" mass="68156">MIEQTYPVVWDLDRFFEGGSSSPSLRSHLDEVKGKLSSFDAKLQDFNSPTSIADVSIIEQTIEQLKDIATNLSEAGAVIGCFMAQDTTDKQAALLEGEIGSLYARFSSQMLTIQQVLSKTEESVWEDLLQTPELSSFAFVLNEWREEAKRMLSEKEEDIITKLEVDGYHSWGQLYDLLVGDIRIKLTIDGEVKEMSVGQVNNLSSHEDATIRKESFEALEAAWTDKEEFFAKTLNHIAGFRLAVYEKRGWNSVLEEPLHINRMSEQTLDAMWGAISKNKAPFVEYLNKKSAMLGEKQMHWYDLEAPVSTSTEKMDYQQGAEFILKHFKEFGPKLESFSRNAFEKGWIEAEDRPNKRPGGFCTGMPVSEESRIFMTYSGSMSNVSTLAHELGHAFHSYALRPVHWMNRQYAMGVAETASTFAEMIVADAAVKEATTDDEKIALLEDKIQRSVAFFMNIHARFLFETRFYEERKNGIVSAARLNDLMVAAQQEAYGDALDTTHPHFWASKLHFYITGVPFYNFPYTFGYLFSLSIYAKAISEGANFEEKYIALLQDTAVMSVEDLAMKHLNEDITQEAFWIKGIDLCIQDVKEFIQLTNAKG</sequence>
<evidence type="ECO:0000256" key="1">
    <source>
        <dbReference type="ARBA" id="ARBA00022670"/>
    </source>
</evidence>
<organism evidence="9 10">
    <name type="scientific">Psychrobacillus psychrotolerans</name>
    <dbReference type="NCBI Taxonomy" id="126156"/>
    <lineage>
        <taxon>Bacteria</taxon>
        <taxon>Bacillati</taxon>
        <taxon>Bacillota</taxon>
        <taxon>Bacilli</taxon>
        <taxon>Bacillales</taxon>
        <taxon>Bacillaceae</taxon>
        <taxon>Psychrobacillus</taxon>
    </lineage>
</organism>
<feature type="domain" description="Oligopeptidase F N-terminal" evidence="8">
    <location>
        <begin position="119"/>
        <end position="183"/>
    </location>
</feature>
<proteinExistence type="inferred from homology"/>
<dbReference type="GO" id="GO:0004222">
    <property type="term" value="F:metalloendopeptidase activity"/>
    <property type="evidence" value="ECO:0007669"/>
    <property type="project" value="InterPro"/>
</dbReference>
<protein>
    <submittedName>
        <fullName evidence="9">Oligoendopeptidase, pepF/M3 family</fullName>
    </submittedName>
</protein>
<evidence type="ECO:0000256" key="4">
    <source>
        <dbReference type="ARBA" id="ARBA00022833"/>
    </source>
</evidence>
<dbReference type="OrthoDB" id="9769691at2"/>
<dbReference type="CDD" id="cd09607">
    <property type="entry name" value="M3B_PepF"/>
    <property type="match status" value="1"/>
</dbReference>
<dbReference type="STRING" id="126156.SAMN05421670_3511"/>
<dbReference type="RefSeq" id="WP_093538144.1">
    <property type="nucleotide sequence ID" value="NZ_FOXU01000008.1"/>
</dbReference>
<dbReference type="NCBIfam" id="TIGR02290">
    <property type="entry name" value="M3_fam_3"/>
    <property type="match status" value="1"/>
</dbReference>
<evidence type="ECO:0000259" key="8">
    <source>
        <dbReference type="Pfam" id="PF08439"/>
    </source>
</evidence>
<keyword evidence="3 6" id="KW-0378">Hydrolase</keyword>
<keyword evidence="2 6" id="KW-0479">Metal-binding</keyword>
<dbReference type="InterPro" id="IPR034006">
    <property type="entry name" value="M3B_PepF_2"/>
</dbReference>
<evidence type="ECO:0000256" key="6">
    <source>
        <dbReference type="RuleBase" id="RU003435"/>
    </source>
</evidence>
<dbReference type="Proteomes" id="UP000198734">
    <property type="component" value="Unassembled WGS sequence"/>
</dbReference>
<evidence type="ECO:0000256" key="5">
    <source>
        <dbReference type="ARBA" id="ARBA00023049"/>
    </source>
</evidence>
<dbReference type="EMBL" id="FOXU01000008">
    <property type="protein sequence ID" value="SFQ70216.1"/>
    <property type="molecule type" value="Genomic_DNA"/>
</dbReference>
<dbReference type="InterPro" id="IPR001567">
    <property type="entry name" value="Pept_M3A_M3B_dom"/>
</dbReference>
<evidence type="ECO:0000313" key="10">
    <source>
        <dbReference type="Proteomes" id="UP000198734"/>
    </source>
</evidence>
<dbReference type="GO" id="GO:0004181">
    <property type="term" value="F:metallocarboxypeptidase activity"/>
    <property type="evidence" value="ECO:0007669"/>
    <property type="project" value="InterPro"/>
</dbReference>
<dbReference type="GO" id="GO:0006508">
    <property type="term" value="P:proteolysis"/>
    <property type="evidence" value="ECO:0007669"/>
    <property type="project" value="UniProtKB-KW"/>
</dbReference>
<comment type="cofactor">
    <cofactor evidence="6">
        <name>Zn(2+)</name>
        <dbReference type="ChEBI" id="CHEBI:29105"/>
    </cofactor>
    <text evidence="6">Binds 1 zinc ion.</text>
</comment>
<gene>
    <name evidence="9" type="ORF">SAMN05421670_3511</name>
</gene>
<name>A0A1I6ANJ1_9BACI</name>
<evidence type="ECO:0000259" key="7">
    <source>
        <dbReference type="Pfam" id="PF01432"/>
    </source>
</evidence>
<dbReference type="SUPFAM" id="SSF55486">
    <property type="entry name" value="Metalloproteases ('zincins'), catalytic domain"/>
    <property type="match status" value="1"/>
</dbReference>
<feature type="domain" description="Peptidase M3A/M3B catalytic" evidence="7">
    <location>
        <begin position="204"/>
        <end position="553"/>
    </location>
</feature>
<dbReference type="PANTHER" id="PTHR34217:SF1">
    <property type="entry name" value="CARBOXYPEPTIDASE 1"/>
    <property type="match status" value="1"/>
</dbReference>
<keyword evidence="4 6" id="KW-0862">Zinc</keyword>
<dbReference type="InterPro" id="IPR011977">
    <property type="entry name" value="Pept_M3B_clade3"/>
</dbReference>
<dbReference type="AlphaFoldDB" id="A0A1I6ANJ1"/>
<dbReference type="InterPro" id="IPR042088">
    <property type="entry name" value="OligoPept_F_C"/>
</dbReference>
<dbReference type="InterPro" id="IPR001333">
    <property type="entry name" value="Peptidase_M32_Taq"/>
</dbReference>
<comment type="similarity">
    <text evidence="6">Belongs to the peptidase M3 family.</text>
</comment>
<dbReference type="PANTHER" id="PTHR34217">
    <property type="entry name" value="METAL-DEPENDENT CARBOXYPEPTIDASE"/>
    <property type="match status" value="1"/>
</dbReference>
<evidence type="ECO:0000256" key="2">
    <source>
        <dbReference type="ARBA" id="ARBA00022723"/>
    </source>
</evidence>
<keyword evidence="10" id="KW-1185">Reference proteome</keyword>
<dbReference type="InterPro" id="IPR013647">
    <property type="entry name" value="OligopepF_N_dom"/>
</dbReference>